<dbReference type="Proteomes" id="UP000198662">
    <property type="component" value="Unassembled WGS sequence"/>
</dbReference>
<organism evidence="1 2">
    <name type="scientific">Glycomyces sambucus</name>
    <dbReference type="NCBI Taxonomy" id="380244"/>
    <lineage>
        <taxon>Bacteria</taxon>
        <taxon>Bacillati</taxon>
        <taxon>Actinomycetota</taxon>
        <taxon>Actinomycetes</taxon>
        <taxon>Glycomycetales</taxon>
        <taxon>Glycomycetaceae</taxon>
        <taxon>Glycomyces</taxon>
    </lineage>
</organism>
<dbReference type="STRING" id="380244.SAMN05216298_3053"/>
<gene>
    <name evidence="1" type="ORF">SAMN05216298_3053</name>
</gene>
<evidence type="ECO:0000313" key="1">
    <source>
        <dbReference type="EMBL" id="SDL20623.1"/>
    </source>
</evidence>
<proteinExistence type="predicted"/>
<dbReference type="AlphaFoldDB" id="A0A1G9I742"/>
<sequence length="148" mass="15761">MNTALACAQLAEAVRAGFEVRVEGDRRLVVERAGFPDRVTFTPAQVADAPAAWQWGLLERLAATGGLAAGYDRGGRVRIRAGGRLLDRAASAVAVDRGWVDVADGAAALTWIGRRMLDHYRGSRETRTLTFDRGRSELSAGAPVPAGT</sequence>
<reference evidence="2" key="1">
    <citation type="submission" date="2016-10" db="EMBL/GenBank/DDBJ databases">
        <authorList>
            <person name="Varghese N."/>
            <person name="Submissions S."/>
        </authorList>
    </citation>
    <scope>NUCLEOTIDE SEQUENCE [LARGE SCALE GENOMIC DNA]</scope>
    <source>
        <strain evidence="2">CGMCC 4.3147</strain>
    </source>
</reference>
<accession>A0A1G9I742</accession>
<protein>
    <submittedName>
        <fullName evidence="1">Uncharacterized protein</fullName>
    </submittedName>
</protein>
<name>A0A1G9I742_9ACTN</name>
<evidence type="ECO:0000313" key="2">
    <source>
        <dbReference type="Proteomes" id="UP000198662"/>
    </source>
</evidence>
<keyword evidence="2" id="KW-1185">Reference proteome</keyword>
<dbReference type="EMBL" id="FNGF01000004">
    <property type="protein sequence ID" value="SDL20623.1"/>
    <property type="molecule type" value="Genomic_DNA"/>
</dbReference>